<evidence type="ECO:0000259" key="2">
    <source>
        <dbReference type="PROSITE" id="PS50102"/>
    </source>
</evidence>
<accession>Q6E3D6</accession>
<dbReference type="GO" id="GO:2000766">
    <property type="term" value="P:negative regulation of cytoplasmic translation"/>
    <property type="evidence" value="ECO:0007669"/>
    <property type="project" value="TreeGrafter"/>
</dbReference>
<organism evidence="3">
    <name type="scientific">Caenorhabditis angaria</name>
    <dbReference type="NCBI Taxonomy" id="860376"/>
    <lineage>
        <taxon>Eukaryota</taxon>
        <taxon>Metazoa</taxon>
        <taxon>Ecdysozoa</taxon>
        <taxon>Nematoda</taxon>
        <taxon>Chromadorea</taxon>
        <taxon>Rhabditida</taxon>
        <taxon>Rhabditina</taxon>
        <taxon>Rhabditomorpha</taxon>
        <taxon>Rhabditoidea</taxon>
        <taxon>Rhabditidae</taxon>
        <taxon>Peloderinae</taxon>
        <taxon>Caenorhabditis</taxon>
    </lineage>
</organism>
<dbReference type="GO" id="GO:0045202">
    <property type="term" value="C:synapse"/>
    <property type="evidence" value="ECO:0007669"/>
    <property type="project" value="TreeGrafter"/>
</dbReference>
<dbReference type="GO" id="GO:0003730">
    <property type="term" value="F:mRNA 3'-UTR binding"/>
    <property type="evidence" value="ECO:0007669"/>
    <property type="project" value="InterPro"/>
</dbReference>
<dbReference type="Pfam" id="PF00076">
    <property type="entry name" value="RRM_1"/>
    <property type="match status" value="1"/>
</dbReference>
<gene>
    <name evidence="3" type="primary">fog-1</name>
</gene>
<feature type="domain" description="RRM" evidence="2">
    <location>
        <begin position="274"/>
        <end position="354"/>
    </location>
</feature>
<dbReference type="PANTHER" id="PTHR12566">
    <property type="entry name" value="CYTOPLASMIC POLYADENYLATION ELEMENT BINDING PROTEIN CPEB"/>
    <property type="match status" value="1"/>
</dbReference>
<dbReference type="SUPFAM" id="SSF54928">
    <property type="entry name" value="RNA-binding domain, RBD"/>
    <property type="match status" value="1"/>
</dbReference>
<evidence type="ECO:0000313" key="3">
    <source>
        <dbReference type="EMBL" id="AAT72442.1"/>
    </source>
</evidence>
<name>Q6E3D6_9PELO</name>
<dbReference type="GO" id="GO:0005737">
    <property type="term" value="C:cytoplasm"/>
    <property type="evidence" value="ECO:0007669"/>
    <property type="project" value="TreeGrafter"/>
</dbReference>
<dbReference type="GO" id="GO:0043022">
    <property type="term" value="F:ribosome binding"/>
    <property type="evidence" value="ECO:0007669"/>
    <property type="project" value="TreeGrafter"/>
</dbReference>
<dbReference type="EMBL" id="AY589635">
    <property type="protein sequence ID" value="AAT72442.1"/>
    <property type="molecule type" value="Genomic_DNA"/>
</dbReference>
<dbReference type="GO" id="GO:0005634">
    <property type="term" value="C:nucleus"/>
    <property type="evidence" value="ECO:0007669"/>
    <property type="project" value="TreeGrafter"/>
</dbReference>
<dbReference type="GO" id="GO:0000900">
    <property type="term" value="F:mRNA regulatory element binding translation repressor activity"/>
    <property type="evidence" value="ECO:0007669"/>
    <property type="project" value="TreeGrafter"/>
</dbReference>
<sequence>MSQDNYRRPCKHQPSPLNLEHLSYENLFRYQQFLQTQQQQQRTITQEEWNAYQTWNAIQKSLTNSEAPMYYNQNPLETICMTPSPSESRSSHHSMSMYNLLESVSPYQFEQQPQSPQYPRQTFENIPPQQPEEHRKIFTADTVHSLVKTSRDNTKPRVVSNKVFVGRVNPSMERSKINNFFAKFGDVFVDWPVKMTKNGNRKSLTSYSYLFLVYSDESSVLKLMEDCMNPSTNNYYVNVPESRDDVIQIRPWFLHNAFYIHPSAREKSIIDIHRTVFVGGLPRIVTAKEIAELFGEFGRVLLVTIDLDQDYGYPKGAARVVFEKDSSFANALERKYLSFKDIDSSKTQIEIKPYVLEDAGCDQCGGLWFNPFIDIIQHLNDSNKRRIKQFDIWGYNGLFTNRLDNDFSSNFSINTVDENDDSENHDLRKGCAEFLKAARQFKLDDNPKTVWFNGVEYLLGPDYWALVMKQPNLGINHSEQSIESRIQTRLTLKKDKMYGNKSNYCKDKPCRQYYCSSCSHHLHSGTNHSLLPTGKPERRPRKDKNMYFVQNHNNPNKFHIPAHL</sequence>
<dbReference type="InterPro" id="IPR034819">
    <property type="entry name" value="CPEB"/>
</dbReference>
<protein>
    <submittedName>
        <fullName evidence="3">FOG-1</fullName>
    </submittedName>
</protein>
<keyword evidence="1" id="KW-0694">RNA-binding</keyword>
<dbReference type="InterPro" id="IPR000504">
    <property type="entry name" value="RRM_dom"/>
</dbReference>
<reference evidence="3" key="1">
    <citation type="journal article" date="2004" name="Genome Res.">
        <title>A phylogeny of Caenorhabditis reveals frequent loss of introns during nematode evolution.</title>
        <authorList>
            <person name="Cho S."/>
            <person name="Jin S.W."/>
            <person name="Cohen A."/>
            <person name="Ellis R.E."/>
        </authorList>
    </citation>
    <scope>NUCLEOTIDE SEQUENCE</scope>
</reference>
<dbReference type="GO" id="GO:0008135">
    <property type="term" value="F:translation factor activity, RNA binding"/>
    <property type="evidence" value="ECO:0007669"/>
    <property type="project" value="TreeGrafter"/>
</dbReference>
<dbReference type="EMBL" id="AY589602">
    <property type="protein sequence ID" value="AAT72436.1"/>
    <property type="molecule type" value="mRNA"/>
</dbReference>
<dbReference type="GO" id="GO:0043005">
    <property type="term" value="C:neuron projection"/>
    <property type="evidence" value="ECO:0007669"/>
    <property type="project" value="TreeGrafter"/>
</dbReference>
<dbReference type="InterPro" id="IPR035979">
    <property type="entry name" value="RBD_domain_sf"/>
</dbReference>
<dbReference type="CDD" id="cd19757">
    <property type="entry name" value="Bbox1"/>
    <property type="match status" value="1"/>
</dbReference>
<proteinExistence type="evidence at transcript level"/>
<evidence type="ECO:0000256" key="1">
    <source>
        <dbReference type="PROSITE-ProRule" id="PRU00176"/>
    </source>
</evidence>
<dbReference type="InterPro" id="IPR012677">
    <property type="entry name" value="Nucleotide-bd_a/b_plait_sf"/>
</dbReference>
<dbReference type="SMART" id="SM00360">
    <property type="entry name" value="RRM"/>
    <property type="match status" value="2"/>
</dbReference>
<dbReference type="Gene3D" id="3.30.70.330">
    <property type="match status" value="2"/>
</dbReference>
<dbReference type="AlphaFoldDB" id="Q6E3D6"/>
<dbReference type="PANTHER" id="PTHR12566:SF6">
    <property type="entry name" value="FOG-1 PROTEIN"/>
    <property type="match status" value="1"/>
</dbReference>
<dbReference type="Pfam" id="PF16367">
    <property type="entry name" value="RRM_7"/>
    <property type="match status" value="1"/>
</dbReference>
<dbReference type="PROSITE" id="PS50102">
    <property type="entry name" value="RRM"/>
    <property type="match status" value="1"/>
</dbReference>